<feature type="repeat" description="ANK" evidence="3">
    <location>
        <begin position="367"/>
        <end position="399"/>
    </location>
</feature>
<name>A0A812KDW6_9DINO</name>
<dbReference type="InterPro" id="IPR050776">
    <property type="entry name" value="Ank_Repeat/CDKN_Inhibitor"/>
</dbReference>
<dbReference type="AlphaFoldDB" id="A0A812KDW6"/>
<keyword evidence="1" id="KW-0677">Repeat</keyword>
<dbReference type="PANTHER" id="PTHR24201">
    <property type="entry name" value="ANK_REP_REGION DOMAIN-CONTAINING PROTEIN"/>
    <property type="match status" value="1"/>
</dbReference>
<dbReference type="InterPro" id="IPR002110">
    <property type="entry name" value="Ankyrin_rpt"/>
</dbReference>
<dbReference type="GO" id="GO:0005634">
    <property type="term" value="C:nucleus"/>
    <property type="evidence" value="ECO:0007669"/>
    <property type="project" value="TreeGrafter"/>
</dbReference>
<dbReference type="InterPro" id="IPR036770">
    <property type="entry name" value="Ankyrin_rpt-contain_sf"/>
</dbReference>
<organism evidence="4 5">
    <name type="scientific">Symbiodinium necroappetens</name>
    <dbReference type="NCBI Taxonomy" id="1628268"/>
    <lineage>
        <taxon>Eukaryota</taxon>
        <taxon>Sar</taxon>
        <taxon>Alveolata</taxon>
        <taxon>Dinophyceae</taxon>
        <taxon>Suessiales</taxon>
        <taxon>Symbiodiniaceae</taxon>
        <taxon>Symbiodinium</taxon>
    </lineage>
</organism>
<evidence type="ECO:0000313" key="5">
    <source>
        <dbReference type="Proteomes" id="UP000601435"/>
    </source>
</evidence>
<dbReference type="Gene3D" id="2.60.120.650">
    <property type="entry name" value="Cupin"/>
    <property type="match status" value="1"/>
</dbReference>
<feature type="repeat" description="ANK" evidence="3">
    <location>
        <begin position="400"/>
        <end position="432"/>
    </location>
</feature>
<protein>
    <submittedName>
        <fullName evidence="4">INVS protein</fullName>
    </submittedName>
</protein>
<feature type="repeat" description="ANK" evidence="3">
    <location>
        <begin position="267"/>
        <end position="299"/>
    </location>
</feature>
<evidence type="ECO:0000256" key="1">
    <source>
        <dbReference type="ARBA" id="ARBA00022737"/>
    </source>
</evidence>
<keyword evidence="2 3" id="KW-0040">ANK repeat</keyword>
<dbReference type="Pfam" id="PF00023">
    <property type="entry name" value="Ank"/>
    <property type="match status" value="1"/>
</dbReference>
<dbReference type="PANTHER" id="PTHR24201:SF16">
    <property type="entry name" value="ANKYRIN-1-LIKE-RELATED"/>
    <property type="match status" value="1"/>
</dbReference>
<reference evidence="4" key="1">
    <citation type="submission" date="2021-02" db="EMBL/GenBank/DDBJ databases">
        <authorList>
            <person name="Dougan E. K."/>
            <person name="Rhodes N."/>
            <person name="Thang M."/>
            <person name="Chan C."/>
        </authorList>
    </citation>
    <scope>NUCLEOTIDE SEQUENCE</scope>
</reference>
<evidence type="ECO:0000256" key="3">
    <source>
        <dbReference type="PROSITE-ProRule" id="PRU00023"/>
    </source>
</evidence>
<proteinExistence type="predicted"/>
<gene>
    <name evidence="4" type="primary">INVS</name>
    <name evidence="4" type="ORF">SNEC2469_LOCUS3174</name>
</gene>
<dbReference type="Gene3D" id="1.25.40.20">
    <property type="entry name" value="Ankyrin repeat-containing domain"/>
    <property type="match status" value="2"/>
</dbReference>
<dbReference type="Pfam" id="PF12796">
    <property type="entry name" value="Ank_2"/>
    <property type="match status" value="2"/>
</dbReference>
<dbReference type="SUPFAM" id="SSF48403">
    <property type="entry name" value="Ankyrin repeat"/>
    <property type="match status" value="1"/>
</dbReference>
<dbReference type="Proteomes" id="UP000601435">
    <property type="component" value="Unassembled WGS sequence"/>
</dbReference>
<keyword evidence="5" id="KW-1185">Reference proteome</keyword>
<accession>A0A812KDW6</accession>
<dbReference type="PROSITE" id="PS50088">
    <property type="entry name" value="ANK_REPEAT"/>
    <property type="match status" value="4"/>
</dbReference>
<dbReference type="PROSITE" id="PS50297">
    <property type="entry name" value="ANK_REP_REGION"/>
    <property type="match status" value="2"/>
</dbReference>
<comment type="caution">
    <text evidence="4">The sequence shown here is derived from an EMBL/GenBank/DDBJ whole genome shotgun (WGS) entry which is preliminary data.</text>
</comment>
<dbReference type="EMBL" id="CAJNJA010007520">
    <property type="protein sequence ID" value="CAE7225744.1"/>
    <property type="molecule type" value="Genomic_DNA"/>
</dbReference>
<dbReference type="SMART" id="SM00248">
    <property type="entry name" value="ANK"/>
    <property type="match status" value="6"/>
</dbReference>
<dbReference type="OrthoDB" id="430364at2759"/>
<evidence type="ECO:0000256" key="2">
    <source>
        <dbReference type="ARBA" id="ARBA00023043"/>
    </source>
</evidence>
<evidence type="ECO:0000313" key="4">
    <source>
        <dbReference type="EMBL" id="CAE7225744.1"/>
    </source>
</evidence>
<feature type="repeat" description="ANK" evidence="3">
    <location>
        <begin position="334"/>
        <end position="366"/>
    </location>
</feature>
<dbReference type="SUPFAM" id="SSF51197">
    <property type="entry name" value="Clavaminate synthase-like"/>
    <property type="match status" value="1"/>
</dbReference>
<sequence>MVAALGPILDRCDVPRIAASGLAWTTFAKYRGSQGVLLTGLFQDSELSAWGEADVLRRHGNESFYADNTRGNYNFPKLAEYVTARRPERMIFVSDTLRGAFGRAWRMATHGPRRKLFMDFAERPIFSVGVAGGAVPTHDRHPETWHALLNGVKAWWLGRKSESALFRGWEDPCGMIEQSLQGEVLPSGVQLCVQHAGEVLYFGTGVEHSTCTLSNFSLAVGSQGHTETWPELVRAANRGDLARVKQLLRLARAEELQDLLSKSAGSYGHTALHRAALHGFERVVAVLLEKGAEGTQQDLEGLTPSFLSAFSGHKEVLQTLLKHGIQLSREIDTKGATPLQWAATQGHHAVVDLLLTHKMSPETRDFHGGGPVSASATMGHVEVLHRLVEEKANVEESDDRGMRPLHWAALHGHGLVVKHLLRLRARNDPFNSDGRRPLDLALAHSRHEVVQAMQTGRRKELYKTQKLAQREL</sequence>